<dbReference type="EMBL" id="JBHUEN010000043">
    <property type="protein sequence ID" value="MFD1883083.1"/>
    <property type="molecule type" value="Genomic_DNA"/>
</dbReference>
<organism evidence="2 3">
    <name type="scientific">Paracoccus pacificus</name>
    <dbReference type="NCBI Taxonomy" id="1463598"/>
    <lineage>
        <taxon>Bacteria</taxon>
        <taxon>Pseudomonadati</taxon>
        <taxon>Pseudomonadota</taxon>
        <taxon>Alphaproteobacteria</taxon>
        <taxon>Rhodobacterales</taxon>
        <taxon>Paracoccaceae</taxon>
        <taxon>Paracoccus</taxon>
    </lineage>
</organism>
<keyword evidence="1" id="KW-0732">Signal</keyword>
<sequence length="86" mass="9256">MPLTTAIPTLTTARLSLCLMTMTDWPAYAAFMASDPARHMGGPFSKTAAWGMFCADHAQWDLFGCGALTIRDGRNGDCIGQVGTRQ</sequence>
<evidence type="ECO:0000256" key="1">
    <source>
        <dbReference type="SAM" id="SignalP"/>
    </source>
</evidence>
<feature type="chain" id="PRO_5045143653" evidence="1">
    <location>
        <begin position="30"/>
        <end position="86"/>
    </location>
</feature>
<dbReference type="EC" id="2.3.-.-" evidence="2"/>
<name>A0ABW4RBW2_9RHOB</name>
<dbReference type="Proteomes" id="UP001597213">
    <property type="component" value="Unassembled WGS sequence"/>
</dbReference>
<accession>A0ABW4RBW2</accession>
<evidence type="ECO:0000313" key="3">
    <source>
        <dbReference type="Proteomes" id="UP001597213"/>
    </source>
</evidence>
<dbReference type="GO" id="GO:0016746">
    <property type="term" value="F:acyltransferase activity"/>
    <property type="evidence" value="ECO:0007669"/>
    <property type="project" value="UniProtKB-KW"/>
</dbReference>
<dbReference type="InterPro" id="IPR016181">
    <property type="entry name" value="Acyl_CoA_acyltransferase"/>
</dbReference>
<keyword evidence="2" id="KW-0012">Acyltransferase</keyword>
<keyword evidence="2" id="KW-0808">Transferase</keyword>
<protein>
    <submittedName>
        <fullName evidence="2">GNAT family N-acetyltransferase</fullName>
        <ecNumber evidence="2">2.3.-.-</ecNumber>
    </submittedName>
</protein>
<proteinExistence type="predicted"/>
<dbReference type="Gene3D" id="3.40.630.30">
    <property type="match status" value="1"/>
</dbReference>
<comment type="caution">
    <text evidence="2">The sequence shown here is derived from an EMBL/GenBank/DDBJ whole genome shotgun (WGS) entry which is preliminary data.</text>
</comment>
<keyword evidence="3" id="KW-1185">Reference proteome</keyword>
<feature type="signal peptide" evidence="1">
    <location>
        <begin position="1"/>
        <end position="29"/>
    </location>
</feature>
<gene>
    <name evidence="2" type="ORF">ACFSCT_15280</name>
</gene>
<reference evidence="3" key="1">
    <citation type="journal article" date="2019" name="Int. J. Syst. Evol. Microbiol.">
        <title>The Global Catalogue of Microorganisms (GCM) 10K type strain sequencing project: providing services to taxonomists for standard genome sequencing and annotation.</title>
        <authorList>
            <consortium name="The Broad Institute Genomics Platform"/>
            <consortium name="The Broad Institute Genome Sequencing Center for Infectious Disease"/>
            <person name="Wu L."/>
            <person name="Ma J."/>
        </authorList>
    </citation>
    <scope>NUCLEOTIDE SEQUENCE [LARGE SCALE GENOMIC DNA]</scope>
    <source>
        <strain evidence="3">CCUG 56029</strain>
    </source>
</reference>
<evidence type="ECO:0000313" key="2">
    <source>
        <dbReference type="EMBL" id="MFD1883083.1"/>
    </source>
</evidence>
<dbReference type="RefSeq" id="WP_379144120.1">
    <property type="nucleotide sequence ID" value="NZ_JBHUEN010000043.1"/>
</dbReference>
<dbReference type="SUPFAM" id="SSF55729">
    <property type="entry name" value="Acyl-CoA N-acyltransferases (Nat)"/>
    <property type="match status" value="1"/>
</dbReference>